<evidence type="ECO:0000256" key="7">
    <source>
        <dbReference type="ARBA" id="ARBA00022692"/>
    </source>
</evidence>
<keyword evidence="7 10" id="KW-0812">Transmembrane</keyword>
<dbReference type="SUPFAM" id="SSF54523">
    <property type="entry name" value="Pili subunits"/>
    <property type="match status" value="1"/>
</dbReference>
<gene>
    <name evidence="12" type="primary">gspG</name>
    <name evidence="12" type="ORF">C7H73_15070</name>
</gene>
<evidence type="ECO:0000256" key="2">
    <source>
        <dbReference type="ARBA" id="ARBA00009984"/>
    </source>
</evidence>
<dbReference type="Pfam" id="PF08334">
    <property type="entry name" value="T2SSG"/>
    <property type="match status" value="1"/>
</dbReference>
<dbReference type="Pfam" id="PF07963">
    <property type="entry name" value="N_methyl"/>
    <property type="match status" value="1"/>
</dbReference>
<evidence type="ECO:0000313" key="12">
    <source>
        <dbReference type="EMBL" id="AVP58860.1"/>
    </source>
</evidence>
<proteinExistence type="inferred from homology"/>
<organism evidence="12 13">
    <name type="scientific">Pulveribacter suum</name>
    <dbReference type="NCBI Taxonomy" id="2116657"/>
    <lineage>
        <taxon>Bacteria</taxon>
        <taxon>Pseudomonadati</taxon>
        <taxon>Pseudomonadota</taxon>
        <taxon>Betaproteobacteria</taxon>
        <taxon>Burkholderiales</taxon>
        <taxon>Comamonadaceae</taxon>
        <taxon>Pulveribacter</taxon>
    </lineage>
</organism>
<reference evidence="13" key="1">
    <citation type="submission" date="2018-03" db="EMBL/GenBank/DDBJ databases">
        <title>Genome sequencing of Melaminivora sp. strain SC2-7.</title>
        <authorList>
            <person name="Kim S.-J."/>
            <person name="Heo J."/>
            <person name="Ahn J.-H."/>
            <person name="Kwon S.-W."/>
        </authorList>
    </citation>
    <scope>NUCLEOTIDE SEQUENCE [LARGE SCALE GENOMIC DNA]</scope>
    <source>
        <strain evidence="13">SC2-7</strain>
    </source>
</reference>
<dbReference type="Proteomes" id="UP000241829">
    <property type="component" value="Chromosome"/>
</dbReference>
<dbReference type="NCBIfam" id="TIGR01710">
    <property type="entry name" value="typeII_sec_gspG"/>
    <property type="match status" value="1"/>
</dbReference>
<evidence type="ECO:0000313" key="13">
    <source>
        <dbReference type="Proteomes" id="UP000241829"/>
    </source>
</evidence>
<dbReference type="InterPro" id="IPR045584">
    <property type="entry name" value="Pilin-like"/>
</dbReference>
<dbReference type="AlphaFoldDB" id="A0A2P1NP72"/>
<dbReference type="OrthoDB" id="9795612at2"/>
<evidence type="ECO:0000256" key="4">
    <source>
        <dbReference type="ARBA" id="ARBA00022475"/>
    </source>
</evidence>
<dbReference type="PANTHER" id="PTHR30093">
    <property type="entry name" value="GENERAL SECRETION PATHWAY PROTEIN G"/>
    <property type="match status" value="1"/>
</dbReference>
<keyword evidence="8 10" id="KW-1133">Transmembrane helix</keyword>
<evidence type="ECO:0000256" key="9">
    <source>
        <dbReference type="ARBA" id="ARBA00023136"/>
    </source>
</evidence>
<keyword evidence="6" id="KW-0997">Cell inner membrane</keyword>
<dbReference type="NCBIfam" id="TIGR02532">
    <property type="entry name" value="IV_pilin_GFxxxE"/>
    <property type="match status" value="1"/>
</dbReference>
<dbReference type="GO" id="GO:0015627">
    <property type="term" value="C:type II protein secretion system complex"/>
    <property type="evidence" value="ECO:0007669"/>
    <property type="project" value="InterPro"/>
</dbReference>
<accession>A0A2P1NP72</accession>
<keyword evidence="13" id="KW-1185">Reference proteome</keyword>
<dbReference type="InterPro" id="IPR000983">
    <property type="entry name" value="Bac_GSPG_pilin"/>
</dbReference>
<dbReference type="PROSITE" id="PS00409">
    <property type="entry name" value="PROKAR_NTER_METHYL"/>
    <property type="match status" value="1"/>
</dbReference>
<evidence type="ECO:0000256" key="3">
    <source>
        <dbReference type="ARBA" id="ARBA00020042"/>
    </source>
</evidence>
<dbReference type="KEGG" id="melm:C7H73_15070"/>
<dbReference type="PANTHER" id="PTHR30093:SF44">
    <property type="entry name" value="TYPE II SECRETION SYSTEM CORE PROTEIN G"/>
    <property type="match status" value="1"/>
</dbReference>
<evidence type="ECO:0000256" key="1">
    <source>
        <dbReference type="ARBA" id="ARBA00004377"/>
    </source>
</evidence>
<dbReference type="PRINTS" id="PR00813">
    <property type="entry name" value="BCTERIALGSPG"/>
</dbReference>
<evidence type="ECO:0000256" key="6">
    <source>
        <dbReference type="ARBA" id="ARBA00022519"/>
    </source>
</evidence>
<dbReference type="EMBL" id="CP027792">
    <property type="protein sequence ID" value="AVP58860.1"/>
    <property type="molecule type" value="Genomic_DNA"/>
</dbReference>
<keyword evidence="9 10" id="KW-0472">Membrane</keyword>
<dbReference type="InterPro" id="IPR013545">
    <property type="entry name" value="T2SS_protein-GspG_C"/>
</dbReference>
<evidence type="ECO:0000256" key="8">
    <source>
        <dbReference type="ARBA" id="ARBA00022989"/>
    </source>
</evidence>
<feature type="transmembrane region" description="Helical" evidence="10">
    <location>
        <begin position="21"/>
        <end position="40"/>
    </location>
</feature>
<feature type="domain" description="Type II secretion system protein GspG C-terminal" evidence="11">
    <location>
        <begin position="43"/>
        <end position="146"/>
    </location>
</feature>
<sequence>MQSFRSRCASSSPSGRRARGFTLIELLVVLAILTLLAGLVGPRVLNQLGGAKAKTAAVQIADLDKSLELFKLDVGRYPTTEEGLEALVKKPGSANGWAGPYLKGGVPTDPWGHPYRYANTSGSVELLSLGADGASGGDGENADIRNTP</sequence>
<dbReference type="GO" id="GO:0015628">
    <property type="term" value="P:protein secretion by the type II secretion system"/>
    <property type="evidence" value="ECO:0007669"/>
    <property type="project" value="InterPro"/>
</dbReference>
<dbReference type="InterPro" id="IPR012902">
    <property type="entry name" value="N_methyl_site"/>
</dbReference>
<dbReference type="RefSeq" id="WP_106847408.1">
    <property type="nucleotide sequence ID" value="NZ_CP027792.1"/>
</dbReference>
<protein>
    <recommendedName>
        <fullName evidence="3">Type II secretion system core protein G</fullName>
    </recommendedName>
</protein>
<comment type="similarity">
    <text evidence="2">Belongs to the GSP G family.</text>
</comment>
<dbReference type="InterPro" id="IPR010054">
    <property type="entry name" value="Type2_sec_GspG"/>
</dbReference>
<evidence type="ECO:0000256" key="5">
    <source>
        <dbReference type="ARBA" id="ARBA00022481"/>
    </source>
</evidence>
<dbReference type="GO" id="GO:0005886">
    <property type="term" value="C:plasma membrane"/>
    <property type="evidence" value="ECO:0007669"/>
    <property type="project" value="UniProtKB-SubCell"/>
</dbReference>
<keyword evidence="4" id="KW-1003">Cell membrane</keyword>
<evidence type="ECO:0000256" key="10">
    <source>
        <dbReference type="SAM" id="Phobius"/>
    </source>
</evidence>
<dbReference type="Gene3D" id="3.30.700.10">
    <property type="entry name" value="Glycoprotein, Type 4 Pilin"/>
    <property type="match status" value="1"/>
</dbReference>
<name>A0A2P1NP72_9BURK</name>
<keyword evidence="5" id="KW-0488">Methylation</keyword>
<evidence type="ECO:0000259" key="11">
    <source>
        <dbReference type="Pfam" id="PF08334"/>
    </source>
</evidence>
<comment type="subcellular location">
    <subcellularLocation>
        <location evidence="1">Cell inner membrane</location>
        <topology evidence="1">Single-pass membrane protein</topology>
    </subcellularLocation>
</comment>